<dbReference type="Pfam" id="PF07980">
    <property type="entry name" value="SusD_RagB"/>
    <property type="match status" value="1"/>
</dbReference>
<dbReference type="InterPro" id="IPR012944">
    <property type="entry name" value="SusD_RagB_dom"/>
</dbReference>
<evidence type="ECO:0000313" key="9">
    <source>
        <dbReference type="Proteomes" id="UP000321497"/>
    </source>
</evidence>
<comment type="subcellular location">
    <subcellularLocation>
        <location evidence="1">Cell outer membrane</location>
    </subcellularLocation>
</comment>
<evidence type="ECO:0000256" key="1">
    <source>
        <dbReference type="ARBA" id="ARBA00004442"/>
    </source>
</evidence>
<keyword evidence="9" id="KW-1185">Reference proteome</keyword>
<dbReference type="InterPro" id="IPR033985">
    <property type="entry name" value="SusD-like_N"/>
</dbReference>
<dbReference type="SUPFAM" id="SSF48452">
    <property type="entry name" value="TPR-like"/>
    <property type="match status" value="1"/>
</dbReference>
<gene>
    <name evidence="8" type="ORF">ESU54_10940</name>
</gene>
<dbReference type="GO" id="GO:0009279">
    <property type="term" value="C:cell outer membrane"/>
    <property type="evidence" value="ECO:0007669"/>
    <property type="project" value="UniProtKB-SubCell"/>
</dbReference>
<dbReference type="RefSeq" id="WP_111844361.1">
    <property type="nucleotide sequence ID" value="NZ_UEGI01000006.1"/>
</dbReference>
<dbReference type="OrthoDB" id="621570at2"/>
<evidence type="ECO:0000256" key="2">
    <source>
        <dbReference type="ARBA" id="ARBA00006275"/>
    </source>
</evidence>
<keyword evidence="3" id="KW-0732">Signal</keyword>
<evidence type="ECO:0000259" key="7">
    <source>
        <dbReference type="Pfam" id="PF14322"/>
    </source>
</evidence>
<protein>
    <submittedName>
        <fullName evidence="8">RagB/SusD family nutrient uptake outer membrane protein</fullName>
    </submittedName>
</protein>
<dbReference type="InterPro" id="IPR011990">
    <property type="entry name" value="TPR-like_helical_dom_sf"/>
</dbReference>
<dbReference type="CDD" id="cd08977">
    <property type="entry name" value="SusD"/>
    <property type="match status" value="1"/>
</dbReference>
<keyword evidence="4" id="KW-0472">Membrane</keyword>
<evidence type="ECO:0000256" key="5">
    <source>
        <dbReference type="ARBA" id="ARBA00023237"/>
    </source>
</evidence>
<organism evidence="8 9">
    <name type="scientific">Aequorivita antarctica</name>
    <dbReference type="NCBI Taxonomy" id="153266"/>
    <lineage>
        <taxon>Bacteria</taxon>
        <taxon>Pseudomonadati</taxon>
        <taxon>Bacteroidota</taxon>
        <taxon>Flavobacteriia</taxon>
        <taxon>Flavobacteriales</taxon>
        <taxon>Flavobacteriaceae</taxon>
        <taxon>Aequorivita</taxon>
    </lineage>
</organism>
<comment type="similarity">
    <text evidence="2">Belongs to the SusD family.</text>
</comment>
<keyword evidence="5" id="KW-0998">Cell outer membrane</keyword>
<dbReference type="AlphaFoldDB" id="A0A5C6YYG1"/>
<dbReference type="PROSITE" id="PS51257">
    <property type="entry name" value="PROKAR_LIPOPROTEIN"/>
    <property type="match status" value="1"/>
</dbReference>
<dbReference type="EMBL" id="VORT01000007">
    <property type="protein sequence ID" value="TXD72730.1"/>
    <property type="molecule type" value="Genomic_DNA"/>
</dbReference>
<feature type="domain" description="RagB/SusD" evidence="6">
    <location>
        <begin position="349"/>
        <end position="471"/>
    </location>
</feature>
<reference evidence="8 9" key="1">
    <citation type="submission" date="2019-08" db="EMBL/GenBank/DDBJ databases">
        <title>Genome of Aequorivita antarctica SW49 (type strain).</title>
        <authorList>
            <person name="Bowman J.P."/>
        </authorList>
    </citation>
    <scope>NUCLEOTIDE SEQUENCE [LARGE SCALE GENOMIC DNA]</scope>
    <source>
        <strain evidence="8 9">SW49</strain>
    </source>
</reference>
<accession>A0A5C6YYG1</accession>
<dbReference type="Gene3D" id="1.25.40.390">
    <property type="match status" value="1"/>
</dbReference>
<comment type="caution">
    <text evidence="8">The sequence shown here is derived from an EMBL/GenBank/DDBJ whole genome shotgun (WGS) entry which is preliminary data.</text>
</comment>
<name>A0A5C6YYG1_9FLAO</name>
<evidence type="ECO:0000256" key="3">
    <source>
        <dbReference type="ARBA" id="ARBA00022729"/>
    </source>
</evidence>
<feature type="domain" description="SusD-like N-terminal" evidence="7">
    <location>
        <begin position="95"/>
        <end position="237"/>
    </location>
</feature>
<evidence type="ECO:0000313" key="8">
    <source>
        <dbReference type="EMBL" id="TXD72730.1"/>
    </source>
</evidence>
<sequence length="471" mass="52909">MKRLQLIRNRLLNTPKIQFVGFVILLVLLGGCEDFLEVEFPEDRLTGTVVFNNEATANAALADIYNKLRDNTLLTGTNQGLSVLMGLYSDELDYYGSPGNAAYNFYNHTVIPSNSAVASLWNDSYNVIYSANAIIEGLEKSKELTQEQKEPLLGEALFLRAMVHFHLYTLFGDIPYITTTDYKVNSAVHRMDWDRVYSLLLDDLSNAKNFLPDSYPYGERIRPNRYVAATLLSKVYLYAEEWGKAETESSTILDGSGIYVWEENLDLVFQKESSTAIWQLKPSTAGSNTLEAQSFVVLSLPPSNVALSNGFVGSFEPNDLRREKWIGELSDGIETVYFPNKYKEVDFTGETLEYAVVFRLAELYLIRAEARAQQSSILGAVQDLNKIRSRAGLSGTTADSKEALLDAVLEERKHELFTEQGQRWFDLKRTNSATTVLGPIKPGWKATDILLPIPENELSLNPNLQPQNPGY</sequence>
<dbReference type="Pfam" id="PF14322">
    <property type="entry name" value="SusD-like_3"/>
    <property type="match status" value="1"/>
</dbReference>
<proteinExistence type="inferred from homology"/>
<evidence type="ECO:0000259" key="6">
    <source>
        <dbReference type="Pfam" id="PF07980"/>
    </source>
</evidence>
<dbReference type="Proteomes" id="UP000321497">
    <property type="component" value="Unassembled WGS sequence"/>
</dbReference>
<evidence type="ECO:0000256" key="4">
    <source>
        <dbReference type="ARBA" id="ARBA00023136"/>
    </source>
</evidence>